<protein>
    <submittedName>
        <fullName evidence="2">Uncharacterized protein</fullName>
    </submittedName>
</protein>
<feature type="compositionally biased region" description="Low complexity" evidence="1">
    <location>
        <begin position="139"/>
        <end position="157"/>
    </location>
</feature>
<proteinExistence type="predicted"/>
<reference evidence="2" key="1">
    <citation type="journal article" date="2019" name="bioRxiv">
        <title>The Genome of the Zebra Mussel, Dreissena polymorpha: A Resource for Invasive Species Research.</title>
        <authorList>
            <person name="McCartney M.A."/>
            <person name="Auch B."/>
            <person name="Kono T."/>
            <person name="Mallez S."/>
            <person name="Zhang Y."/>
            <person name="Obille A."/>
            <person name="Becker A."/>
            <person name="Abrahante J.E."/>
            <person name="Garbe J."/>
            <person name="Badalamenti J.P."/>
            <person name="Herman A."/>
            <person name="Mangelson H."/>
            <person name="Liachko I."/>
            <person name="Sullivan S."/>
            <person name="Sone E.D."/>
            <person name="Koren S."/>
            <person name="Silverstein K.A.T."/>
            <person name="Beckman K.B."/>
            <person name="Gohl D.M."/>
        </authorList>
    </citation>
    <scope>NUCLEOTIDE SEQUENCE</scope>
    <source>
        <strain evidence="2">Duluth1</strain>
        <tissue evidence="2">Whole animal</tissue>
    </source>
</reference>
<reference evidence="2" key="2">
    <citation type="submission" date="2020-11" db="EMBL/GenBank/DDBJ databases">
        <authorList>
            <person name="McCartney M.A."/>
            <person name="Auch B."/>
            <person name="Kono T."/>
            <person name="Mallez S."/>
            <person name="Becker A."/>
            <person name="Gohl D.M."/>
            <person name="Silverstein K.A.T."/>
            <person name="Koren S."/>
            <person name="Bechman K.B."/>
            <person name="Herman A."/>
            <person name="Abrahante J.E."/>
            <person name="Garbe J."/>
        </authorList>
    </citation>
    <scope>NUCLEOTIDE SEQUENCE</scope>
    <source>
        <strain evidence="2">Duluth1</strain>
        <tissue evidence="2">Whole animal</tissue>
    </source>
</reference>
<comment type="caution">
    <text evidence="2">The sequence shown here is derived from an EMBL/GenBank/DDBJ whole genome shotgun (WGS) entry which is preliminary data.</text>
</comment>
<name>A0A9D4RGT8_DREPO</name>
<feature type="compositionally biased region" description="Low complexity" evidence="1">
    <location>
        <begin position="13"/>
        <end position="28"/>
    </location>
</feature>
<feature type="compositionally biased region" description="Polar residues" evidence="1">
    <location>
        <begin position="124"/>
        <end position="133"/>
    </location>
</feature>
<evidence type="ECO:0000256" key="1">
    <source>
        <dbReference type="SAM" id="MobiDB-lite"/>
    </source>
</evidence>
<feature type="region of interest" description="Disordered" evidence="1">
    <location>
        <begin position="9"/>
        <end position="31"/>
    </location>
</feature>
<keyword evidence="3" id="KW-1185">Reference proteome</keyword>
<dbReference type="Proteomes" id="UP000828390">
    <property type="component" value="Unassembled WGS sequence"/>
</dbReference>
<gene>
    <name evidence="2" type="ORF">DPMN_031127</name>
</gene>
<evidence type="ECO:0000313" key="3">
    <source>
        <dbReference type="Proteomes" id="UP000828390"/>
    </source>
</evidence>
<feature type="compositionally biased region" description="Polar residues" evidence="1">
    <location>
        <begin position="93"/>
        <end position="115"/>
    </location>
</feature>
<dbReference type="EMBL" id="JAIWYP010000002">
    <property type="protein sequence ID" value="KAH3867991.1"/>
    <property type="molecule type" value="Genomic_DNA"/>
</dbReference>
<evidence type="ECO:0000313" key="2">
    <source>
        <dbReference type="EMBL" id="KAH3867991.1"/>
    </source>
</evidence>
<accession>A0A9D4RGT8</accession>
<organism evidence="2 3">
    <name type="scientific">Dreissena polymorpha</name>
    <name type="common">Zebra mussel</name>
    <name type="synonym">Mytilus polymorpha</name>
    <dbReference type="NCBI Taxonomy" id="45954"/>
    <lineage>
        <taxon>Eukaryota</taxon>
        <taxon>Metazoa</taxon>
        <taxon>Spiralia</taxon>
        <taxon>Lophotrochozoa</taxon>
        <taxon>Mollusca</taxon>
        <taxon>Bivalvia</taxon>
        <taxon>Autobranchia</taxon>
        <taxon>Heteroconchia</taxon>
        <taxon>Euheterodonta</taxon>
        <taxon>Imparidentia</taxon>
        <taxon>Neoheterodontei</taxon>
        <taxon>Myida</taxon>
        <taxon>Dreissenoidea</taxon>
        <taxon>Dreissenidae</taxon>
        <taxon>Dreissena</taxon>
    </lineage>
</organism>
<feature type="region of interest" description="Disordered" evidence="1">
    <location>
        <begin position="93"/>
        <end position="197"/>
    </location>
</feature>
<feature type="compositionally biased region" description="Low complexity" evidence="1">
    <location>
        <begin position="164"/>
        <end position="186"/>
    </location>
</feature>
<dbReference type="AlphaFoldDB" id="A0A9D4RGT8"/>
<sequence>MSCLIAAARKRTQNNQPPNTIDNTINNNGGRGASNHLGSNNIHGIGQNFNNNGPKGANNHIGSNMAPGIGANNFGINNDGGFNGHGPAIGHNAISNGLGNSHTSNGQGVRQNSNGFGNGLKSINHGNGQNSLDPGNWHNSNSLGNELNSNSNGFGNEPNSNGHGNRPNLNSNGNGHNSNSNSFQSSVQNHGSGSPGAGRRGLEIIFVDLGSHSRLLPTATIGDQTHANSAQHPSIPSAVDIFNHPKELQINNGANLNQRVVSPDVAPAQRLFQVQLPSGQSEFYLINPIHPVGNNTAKNALSLTAAGGRKGTATASNSVTVTKSFLGMEDVVTTAQPAEEPPRNQRTARD</sequence>